<reference evidence="2 3" key="1">
    <citation type="submission" date="2018-08" db="EMBL/GenBank/DDBJ databases">
        <title>A genome reference for cultivated species of the human gut microbiota.</title>
        <authorList>
            <person name="Zou Y."/>
            <person name="Xue W."/>
            <person name="Luo G."/>
        </authorList>
    </citation>
    <scope>NUCLEOTIDE SEQUENCE [LARGE SCALE GENOMIC DNA]</scope>
    <source>
        <strain evidence="2 3">AM07-24</strain>
    </source>
</reference>
<dbReference type="Proteomes" id="UP000284841">
    <property type="component" value="Unassembled WGS sequence"/>
</dbReference>
<keyword evidence="1" id="KW-0812">Transmembrane</keyword>
<protein>
    <submittedName>
        <fullName evidence="2">Uncharacterized protein</fullName>
    </submittedName>
</protein>
<dbReference type="EMBL" id="QRMS01000007">
    <property type="protein sequence ID" value="RHJ84019.1"/>
    <property type="molecule type" value="Genomic_DNA"/>
</dbReference>
<sequence>MTTALAPLAFFAPTSGWVHRFFRSHFRLGTPLFSLPLPAGYTAFFAPTLGWVHRFSLLYDFAKEYARCCLVFYFSILFHILSFVNTNSVLLPGKGTFGFRTIPADAAWALPLQCADFLGFIGFFRVDRG</sequence>
<dbReference type="AlphaFoldDB" id="A0A415DVC3"/>
<comment type="caution">
    <text evidence="2">The sequence shown here is derived from an EMBL/GenBank/DDBJ whole genome shotgun (WGS) entry which is preliminary data.</text>
</comment>
<proteinExistence type="predicted"/>
<gene>
    <name evidence="2" type="ORF">DW099_17610</name>
</gene>
<evidence type="ECO:0000313" key="3">
    <source>
        <dbReference type="Proteomes" id="UP000284841"/>
    </source>
</evidence>
<evidence type="ECO:0000256" key="1">
    <source>
        <dbReference type="SAM" id="Phobius"/>
    </source>
</evidence>
<evidence type="ECO:0000313" key="2">
    <source>
        <dbReference type="EMBL" id="RHJ84019.1"/>
    </source>
</evidence>
<keyword evidence="1" id="KW-1133">Transmembrane helix</keyword>
<feature type="transmembrane region" description="Helical" evidence="1">
    <location>
        <begin position="32"/>
        <end position="53"/>
    </location>
</feature>
<feature type="transmembrane region" description="Helical" evidence="1">
    <location>
        <begin position="106"/>
        <end position="126"/>
    </location>
</feature>
<feature type="transmembrane region" description="Helical" evidence="1">
    <location>
        <begin position="65"/>
        <end position="86"/>
    </location>
</feature>
<organism evidence="2 3">
    <name type="scientific">Emergencia timonensis</name>
    <dbReference type="NCBI Taxonomy" id="1776384"/>
    <lineage>
        <taxon>Bacteria</taxon>
        <taxon>Bacillati</taxon>
        <taxon>Bacillota</taxon>
        <taxon>Clostridia</taxon>
        <taxon>Peptostreptococcales</taxon>
        <taxon>Anaerovoracaceae</taxon>
        <taxon>Emergencia</taxon>
    </lineage>
</organism>
<accession>A0A415DVC3</accession>
<keyword evidence="3" id="KW-1185">Reference proteome</keyword>
<keyword evidence="1" id="KW-0472">Membrane</keyword>
<name>A0A415DVC3_9FIRM</name>